<dbReference type="SUPFAM" id="SSF100939">
    <property type="entry name" value="SPOC domain-like"/>
    <property type="match status" value="1"/>
</dbReference>
<dbReference type="NCBIfam" id="TIGR00578">
    <property type="entry name" value="ku70"/>
    <property type="match status" value="1"/>
</dbReference>
<feature type="domain" description="VWFA" evidence="13">
    <location>
        <begin position="24"/>
        <end position="234"/>
    </location>
</feature>
<evidence type="ECO:0000256" key="11">
    <source>
        <dbReference type="ARBA" id="ARBA00023242"/>
    </source>
</evidence>
<dbReference type="GO" id="GO:0000723">
    <property type="term" value="P:telomere maintenance"/>
    <property type="evidence" value="ECO:0007669"/>
    <property type="project" value="InterPro"/>
</dbReference>
<dbReference type="GO" id="GO:0043564">
    <property type="term" value="C:Ku70:Ku80 complex"/>
    <property type="evidence" value="ECO:0007669"/>
    <property type="project" value="InterPro"/>
</dbReference>
<keyword evidence="4" id="KW-0227">DNA damage</keyword>
<dbReference type="GO" id="GO:0016787">
    <property type="term" value="F:hydrolase activity"/>
    <property type="evidence" value="ECO:0007669"/>
    <property type="project" value="UniProtKB-KW"/>
</dbReference>
<evidence type="ECO:0000256" key="1">
    <source>
        <dbReference type="ARBA" id="ARBA00004123"/>
    </source>
</evidence>
<dbReference type="SUPFAM" id="SSF53300">
    <property type="entry name" value="vWA-like"/>
    <property type="match status" value="1"/>
</dbReference>
<gene>
    <name evidence="14" type="ORF">g.12143</name>
</gene>
<evidence type="ECO:0000256" key="9">
    <source>
        <dbReference type="ARBA" id="ARBA00023172"/>
    </source>
</evidence>
<dbReference type="GO" id="GO:0042162">
    <property type="term" value="F:telomeric DNA binding"/>
    <property type="evidence" value="ECO:0007669"/>
    <property type="project" value="InterPro"/>
</dbReference>
<dbReference type="EMBL" id="GECU01009753">
    <property type="protein sequence ID" value="JAS97953.1"/>
    <property type="molecule type" value="Transcribed_RNA"/>
</dbReference>
<dbReference type="GO" id="GO:0003690">
    <property type="term" value="F:double-stranded DNA binding"/>
    <property type="evidence" value="ECO:0007669"/>
    <property type="project" value="TreeGrafter"/>
</dbReference>
<dbReference type="PROSITE" id="PS50234">
    <property type="entry name" value="VWFA"/>
    <property type="match status" value="1"/>
</dbReference>
<dbReference type="InterPro" id="IPR036465">
    <property type="entry name" value="vWFA_dom_sf"/>
</dbReference>
<evidence type="ECO:0000256" key="7">
    <source>
        <dbReference type="ARBA" id="ARBA00022840"/>
    </source>
</evidence>
<dbReference type="Gene3D" id="4.10.970.10">
    <property type="entry name" value="Ku70, bridge and pillars"/>
    <property type="match status" value="1"/>
</dbReference>
<dbReference type="GO" id="GO:0006310">
    <property type="term" value="P:DNA recombination"/>
    <property type="evidence" value="ECO:0007669"/>
    <property type="project" value="UniProtKB-KW"/>
</dbReference>
<dbReference type="GO" id="GO:0005524">
    <property type="term" value="F:ATP binding"/>
    <property type="evidence" value="ECO:0007669"/>
    <property type="project" value="UniProtKB-KW"/>
</dbReference>
<dbReference type="CDD" id="cd00788">
    <property type="entry name" value="KU70"/>
    <property type="match status" value="1"/>
</dbReference>
<keyword evidence="6" id="KW-0347">Helicase</keyword>
<evidence type="ECO:0000313" key="14">
    <source>
        <dbReference type="EMBL" id="JAS97953.1"/>
    </source>
</evidence>
<protein>
    <recommendedName>
        <fullName evidence="13">VWFA domain-containing protein</fullName>
    </recommendedName>
</protein>
<dbReference type="SMART" id="SM00559">
    <property type="entry name" value="Ku78"/>
    <property type="match status" value="1"/>
</dbReference>
<dbReference type="Gene3D" id="2.40.290.10">
    <property type="match status" value="1"/>
</dbReference>
<dbReference type="InterPro" id="IPR006165">
    <property type="entry name" value="Ku70"/>
</dbReference>
<dbReference type="PIRSF" id="PIRSF003033">
    <property type="entry name" value="Ku70"/>
    <property type="match status" value="1"/>
</dbReference>
<dbReference type="CDD" id="cd01458">
    <property type="entry name" value="vWA_ku"/>
    <property type="match status" value="1"/>
</dbReference>
<feature type="non-terminal residue" evidence="14">
    <location>
        <position position="492"/>
    </location>
</feature>
<dbReference type="InterPro" id="IPR027388">
    <property type="entry name" value="Ku70_bridge/pillars_dom_sf"/>
</dbReference>
<evidence type="ECO:0000256" key="10">
    <source>
        <dbReference type="ARBA" id="ARBA00023204"/>
    </source>
</evidence>
<reference evidence="14" key="1">
    <citation type="submission" date="2015-11" db="EMBL/GenBank/DDBJ databases">
        <title>De novo transcriptome assembly of four potential Pierce s Disease insect vectors from Arizona vineyards.</title>
        <authorList>
            <person name="Tassone E.E."/>
        </authorList>
    </citation>
    <scope>NUCLEOTIDE SEQUENCE</scope>
</reference>
<keyword evidence="7" id="KW-0067">ATP-binding</keyword>
<feature type="active site" description="Schiff-base intermediate with DNA; for 5'-deoxyribose-5-phosphate lyase activity" evidence="12">
    <location>
        <position position="18"/>
    </location>
</feature>
<dbReference type="Gene3D" id="3.40.50.410">
    <property type="entry name" value="von Willebrand factor, type A domain"/>
    <property type="match status" value="1"/>
</dbReference>
<dbReference type="InterPro" id="IPR006164">
    <property type="entry name" value="DNA_bd_Ku70/Ku80"/>
</dbReference>
<dbReference type="Gene3D" id="1.10.1600.10">
    <property type="match status" value="1"/>
</dbReference>
<comment type="subcellular location">
    <subcellularLocation>
        <location evidence="1">Nucleus</location>
    </subcellularLocation>
</comment>
<keyword evidence="8" id="KW-0238">DNA-binding</keyword>
<evidence type="ECO:0000259" key="13">
    <source>
        <dbReference type="PROSITE" id="PS50234"/>
    </source>
</evidence>
<dbReference type="PANTHER" id="PTHR12604">
    <property type="entry name" value="KU AUTOANTIGEN DNA HELICASE"/>
    <property type="match status" value="1"/>
</dbReference>
<dbReference type="GO" id="GO:0003684">
    <property type="term" value="F:damaged DNA binding"/>
    <property type="evidence" value="ECO:0007669"/>
    <property type="project" value="InterPro"/>
</dbReference>
<keyword evidence="10" id="KW-0234">DNA repair</keyword>
<evidence type="ECO:0000256" key="4">
    <source>
        <dbReference type="ARBA" id="ARBA00022763"/>
    </source>
</evidence>
<evidence type="ECO:0000256" key="5">
    <source>
        <dbReference type="ARBA" id="ARBA00022801"/>
    </source>
</evidence>
<dbReference type="Pfam" id="PF03731">
    <property type="entry name" value="Ku_N"/>
    <property type="match status" value="1"/>
</dbReference>
<evidence type="ECO:0000256" key="12">
    <source>
        <dbReference type="PIRSR" id="PIRSR003033-1"/>
    </source>
</evidence>
<organism evidence="14">
    <name type="scientific">Homalodisca liturata</name>
    <dbReference type="NCBI Taxonomy" id="320908"/>
    <lineage>
        <taxon>Eukaryota</taxon>
        <taxon>Metazoa</taxon>
        <taxon>Ecdysozoa</taxon>
        <taxon>Arthropoda</taxon>
        <taxon>Hexapoda</taxon>
        <taxon>Insecta</taxon>
        <taxon>Pterygota</taxon>
        <taxon>Neoptera</taxon>
        <taxon>Paraneoptera</taxon>
        <taxon>Hemiptera</taxon>
        <taxon>Auchenorrhyncha</taxon>
        <taxon>Membracoidea</taxon>
        <taxon>Cicadellidae</taxon>
        <taxon>Cicadellinae</taxon>
        <taxon>Proconiini</taxon>
        <taxon>Homalodisca</taxon>
    </lineage>
</organism>
<dbReference type="PANTHER" id="PTHR12604:SF2">
    <property type="entry name" value="X-RAY REPAIR CROSS-COMPLEMENTING PROTEIN 6"/>
    <property type="match status" value="1"/>
</dbReference>
<dbReference type="InterPro" id="IPR047087">
    <property type="entry name" value="KU70_core_dom"/>
</dbReference>
<dbReference type="InterPro" id="IPR005161">
    <property type="entry name" value="Ku_N"/>
</dbReference>
<sequence>MSDIMASEDDASIDEIEKLGGKSGVIFLIDCRPSMFSESIFNSENVKITKFITALQCFRTVLLNKMTAQQQDLIGLVLFGTASYDPKDKLKNISCLLDLAHPNVDYVKEIDLIISDTNAASLQQNYSSSEQCSLADALWYCSSLFARSGSKFEEKRILLFTDDSDPHSADADQAHKARKRAKDLNQLKISLELLPMGTNFDYSTFYKELVEIVNGSSDTEVDATSKLEELLVRVKRLYFSNRRHAKLKWNLGMGLSLGVSLYTLYREASILPKEPLHRATNEPVRRVKQTYDQATGQLLLPSDVLNYVTVAGKDIVFTSEEKEMMYNLEEPELTLLGFKPLTSAKEGLHVGPSSFAYAEETLIEGSKDLMKGLVMQCIAKQKVALCRITSRYRATTKFVYLMPCDETFDSDGNLKTSLGFHVIPVPYYNDTREQKFGEKSPEVTSEVKLLAKNLLTKLKLVFKPSDFENEKLQLFWEHLEALALGYLIPNDV</sequence>
<keyword evidence="9" id="KW-0233">DNA recombination</keyword>
<dbReference type="Pfam" id="PF02735">
    <property type="entry name" value="Ku"/>
    <property type="match status" value="1"/>
</dbReference>
<dbReference type="InterPro" id="IPR002035">
    <property type="entry name" value="VWF_A"/>
</dbReference>
<dbReference type="AlphaFoldDB" id="A0A1B6JGE4"/>
<evidence type="ECO:0000256" key="3">
    <source>
        <dbReference type="ARBA" id="ARBA00022741"/>
    </source>
</evidence>
<keyword evidence="11" id="KW-0539">Nucleus</keyword>
<keyword evidence="3" id="KW-0547">Nucleotide-binding</keyword>
<evidence type="ECO:0000256" key="6">
    <source>
        <dbReference type="ARBA" id="ARBA00022806"/>
    </source>
</evidence>
<comment type="similarity">
    <text evidence="2">Belongs to the ku70 family.</text>
</comment>
<proteinExistence type="inferred from homology"/>
<evidence type="ECO:0000256" key="8">
    <source>
        <dbReference type="ARBA" id="ARBA00023125"/>
    </source>
</evidence>
<name>A0A1B6JGE4_9HEMI</name>
<dbReference type="GO" id="GO:0006303">
    <property type="term" value="P:double-strand break repair via nonhomologous end joining"/>
    <property type="evidence" value="ECO:0007669"/>
    <property type="project" value="InterPro"/>
</dbReference>
<accession>A0A1B6JGE4</accession>
<dbReference type="InterPro" id="IPR016194">
    <property type="entry name" value="SPOC-like_C_dom_sf"/>
</dbReference>
<dbReference type="GO" id="GO:0004386">
    <property type="term" value="F:helicase activity"/>
    <property type="evidence" value="ECO:0007669"/>
    <property type="project" value="UniProtKB-KW"/>
</dbReference>
<keyword evidence="5" id="KW-0378">Hydrolase</keyword>
<evidence type="ECO:0000256" key="2">
    <source>
        <dbReference type="ARBA" id="ARBA00005240"/>
    </source>
</evidence>